<dbReference type="PROSITE" id="PS50110">
    <property type="entry name" value="RESPONSE_REGULATORY"/>
    <property type="match status" value="1"/>
</dbReference>
<evidence type="ECO:0000256" key="4">
    <source>
        <dbReference type="ARBA" id="ARBA00012438"/>
    </source>
</evidence>
<organism evidence="23 24">
    <name type="scientific">Eubacterium plexicaudatum ASF492</name>
    <dbReference type="NCBI Taxonomy" id="1235802"/>
    <lineage>
        <taxon>Bacteria</taxon>
        <taxon>Bacillati</taxon>
        <taxon>Bacillota</taxon>
        <taxon>Clostridia</taxon>
        <taxon>Eubacteriales</taxon>
        <taxon>Eubacteriaceae</taxon>
        <taxon>Eubacterium</taxon>
    </lineage>
</organism>
<evidence type="ECO:0000256" key="16">
    <source>
        <dbReference type="ARBA" id="ARBA00024867"/>
    </source>
</evidence>
<dbReference type="SMART" id="SM00387">
    <property type="entry name" value="HATPase_c"/>
    <property type="match status" value="1"/>
</dbReference>
<dbReference type="Gene3D" id="1.20.120.160">
    <property type="entry name" value="HPT domain"/>
    <property type="match status" value="1"/>
</dbReference>
<dbReference type="CDD" id="cd00082">
    <property type="entry name" value="HisKA"/>
    <property type="match status" value="1"/>
</dbReference>
<evidence type="ECO:0000256" key="8">
    <source>
        <dbReference type="ARBA" id="ARBA00022679"/>
    </source>
</evidence>
<keyword evidence="13" id="KW-1133">Transmembrane helix</keyword>
<feature type="modified residue" description="4-aspartylphosphate" evidence="20">
    <location>
        <position position="608"/>
    </location>
</feature>
<dbReference type="SUPFAM" id="SSF55874">
    <property type="entry name" value="ATPase domain of HSP90 chaperone/DNA topoisomerase II/histidine kinase"/>
    <property type="match status" value="1"/>
</dbReference>
<evidence type="ECO:0000256" key="6">
    <source>
        <dbReference type="ARBA" id="ARBA00022475"/>
    </source>
</evidence>
<dbReference type="InterPro" id="IPR036097">
    <property type="entry name" value="HisK_dim/P_sf"/>
</dbReference>
<dbReference type="AlphaFoldDB" id="N2AN75"/>
<dbReference type="InterPro" id="IPR008207">
    <property type="entry name" value="Sig_transdc_His_kin_Hpt_dom"/>
</dbReference>
<keyword evidence="8" id="KW-0808">Transferase</keyword>
<dbReference type="PROSITE" id="PS50109">
    <property type="entry name" value="HIS_KIN"/>
    <property type="match status" value="1"/>
</dbReference>
<dbReference type="InterPro" id="IPR005467">
    <property type="entry name" value="His_kinase_dom"/>
</dbReference>
<keyword evidence="7 20" id="KW-0597">Phosphoprotein</keyword>
<comment type="catalytic activity">
    <reaction evidence="1">
        <text>ATP + protein L-histidine = ADP + protein N-phospho-L-histidine.</text>
        <dbReference type="EC" id="2.7.13.3"/>
    </reaction>
</comment>
<dbReference type="GO" id="GO:0005524">
    <property type="term" value="F:ATP binding"/>
    <property type="evidence" value="ECO:0007669"/>
    <property type="project" value="UniProtKB-KW"/>
</dbReference>
<dbReference type="SUPFAM" id="SSF52172">
    <property type="entry name" value="CheY-like"/>
    <property type="match status" value="1"/>
</dbReference>
<evidence type="ECO:0000256" key="14">
    <source>
        <dbReference type="ARBA" id="ARBA00023012"/>
    </source>
</evidence>
<evidence type="ECO:0000256" key="17">
    <source>
        <dbReference type="ARBA" id="ARBA00064003"/>
    </source>
</evidence>
<dbReference type="Gene3D" id="3.30.565.10">
    <property type="entry name" value="Histidine kinase-like ATPase, C-terminal domain"/>
    <property type="match status" value="1"/>
</dbReference>
<sequence>MEETLLLTDLIDIAILQEMQNSFSKMTGIAAYITDADGNHVTGCSCQSDFCSKYTRSSTIGAQRCKNCDINSTYQAFHQGKTITYHCHAGLRNFATPIIINDQLIGCFFGGQLLDTPPDDARIRHLANEFGLDQEEYLHAYHCLPYFPREELKRASLFSHTITNALSSIAYHNFVILQENAKIKRITHLKSDFLANMSHEIRTPMNAIIGMAEMALREELPLTARDYVNQIKSSGKNLLMIINDILDFSKIESGKMDITMGEYEPMSMINDVANIIMSHIGRKNVRLILDISPDIPFELLGDSLRIKQIFVNLTNNAVKFTKDGYITLTCRPIAKTDDEVLLETTIQDTGIGIKKADLKKLFQSFQQLDSKRNRNLEGTGLGLAISQQLLHLMMGTIHVESEYGKGSTFSFQLVQRITRSRPCITIKNPPDAAAGLIEDPIAHAQLKKDIERLRIRYHALESENDLNHLDLQSVEFLFIDKVLFTDTVDAFVKNHPKLTAILVLDFYDTHFCHYHPNMLILKKPLYSLNLAMIFNHESVDMNYNNVMDEDYEFIAPDAQILIVDDNNVNLTVADGLLKPLQVQTDTAQSGKEAINKISIKHYDLIFMDHQMPDLDGIETTHIIRRFHEEYTTVPIIAFTANASTEMEMMFLNEGLNDCVGKPFELRMLISKLKRWLPKEKIQKISDEFEPLPEPQPQKSSVCIEGLDTEAALQLLGSEELLWAVLRDYYRIIRKKAEKIRQLEQKEDLKNYTIEVHALKSASRQIGATELSALAADMEKAGNAGNTQLIHQYTGSMLEQYLHYDHILAPYFMEHEAQSDNGTAISPEILCQSFSALRHAIEELDMDQMEAVIQEMAPYYYEEWQMDLYKQLKNAVEELDVDSCESILAAWENEEGKHGTRK</sequence>
<keyword evidence="12" id="KW-0067">ATP-binding</keyword>
<keyword evidence="14" id="KW-0902">Two-component regulatory system</keyword>
<evidence type="ECO:0000256" key="18">
    <source>
        <dbReference type="ARBA" id="ARBA00068150"/>
    </source>
</evidence>
<evidence type="ECO:0000313" key="23">
    <source>
        <dbReference type="EMBL" id="EMZ27938.1"/>
    </source>
</evidence>
<dbReference type="eggNOG" id="COG2205">
    <property type="taxonomic scope" value="Bacteria"/>
</dbReference>
<evidence type="ECO:0000256" key="11">
    <source>
        <dbReference type="ARBA" id="ARBA00022777"/>
    </source>
</evidence>
<dbReference type="FunFam" id="1.10.287.130:FF:000002">
    <property type="entry name" value="Two-component osmosensing histidine kinase"/>
    <property type="match status" value="1"/>
</dbReference>
<dbReference type="InterPro" id="IPR036890">
    <property type="entry name" value="HATPase_C_sf"/>
</dbReference>
<dbReference type="SUPFAM" id="SSF47226">
    <property type="entry name" value="Histidine-containing phosphotransfer domain, HPT domain"/>
    <property type="match status" value="1"/>
</dbReference>
<evidence type="ECO:0000256" key="10">
    <source>
        <dbReference type="ARBA" id="ARBA00022741"/>
    </source>
</evidence>
<keyword evidence="10" id="KW-0547">Nucleotide-binding</keyword>
<keyword evidence="24" id="KW-1185">Reference proteome</keyword>
<evidence type="ECO:0000256" key="19">
    <source>
        <dbReference type="ARBA" id="ARBA00074306"/>
    </source>
</evidence>
<comment type="similarity">
    <text evidence="3">In the N-terminal section; belongs to the phytochrome family.</text>
</comment>
<reference evidence="23 24" key="1">
    <citation type="journal article" date="2014" name="Genome Announc.">
        <title>Draft genome sequences of the altered schaedler flora, a defined bacterial community from gnotobiotic mice.</title>
        <authorList>
            <person name="Wannemuehler M.J."/>
            <person name="Overstreet A.M."/>
            <person name="Ward D.V."/>
            <person name="Phillips G.J."/>
        </authorList>
    </citation>
    <scope>NUCLEOTIDE SEQUENCE [LARGE SCALE GENOMIC DNA]</scope>
    <source>
        <strain evidence="23 24">ASF492</strain>
    </source>
</reference>
<dbReference type="InterPro" id="IPR036641">
    <property type="entry name" value="HPT_dom_sf"/>
</dbReference>
<evidence type="ECO:0000256" key="15">
    <source>
        <dbReference type="ARBA" id="ARBA00023136"/>
    </source>
</evidence>
<dbReference type="Gene3D" id="1.10.287.130">
    <property type="match status" value="1"/>
</dbReference>
<dbReference type="InterPro" id="IPR018771">
    <property type="entry name" value="PocR_dom"/>
</dbReference>
<evidence type="ECO:0000256" key="9">
    <source>
        <dbReference type="ARBA" id="ARBA00022692"/>
    </source>
</evidence>
<dbReference type="PRINTS" id="PR00344">
    <property type="entry name" value="BCTRLSENSOR"/>
</dbReference>
<dbReference type="Pfam" id="PF02518">
    <property type="entry name" value="HATPase_c"/>
    <property type="match status" value="1"/>
</dbReference>
<keyword evidence="6" id="KW-1003">Cell membrane</keyword>
<feature type="domain" description="Histidine kinase" evidence="21">
    <location>
        <begin position="196"/>
        <end position="417"/>
    </location>
</feature>
<evidence type="ECO:0000256" key="13">
    <source>
        <dbReference type="ARBA" id="ARBA00022989"/>
    </source>
</evidence>
<dbReference type="InterPro" id="IPR003594">
    <property type="entry name" value="HATPase_dom"/>
</dbReference>
<evidence type="ECO:0000256" key="5">
    <source>
        <dbReference type="ARBA" id="ARBA00018672"/>
    </source>
</evidence>
<evidence type="ECO:0000256" key="12">
    <source>
        <dbReference type="ARBA" id="ARBA00022840"/>
    </source>
</evidence>
<gene>
    <name evidence="23" type="ORF">C823_02079</name>
</gene>
<dbReference type="GO" id="GO:0000155">
    <property type="term" value="F:phosphorelay sensor kinase activity"/>
    <property type="evidence" value="ECO:0007669"/>
    <property type="project" value="InterPro"/>
</dbReference>
<dbReference type="GO" id="GO:0005886">
    <property type="term" value="C:plasma membrane"/>
    <property type="evidence" value="ECO:0007669"/>
    <property type="project" value="UniProtKB-SubCell"/>
</dbReference>
<protein>
    <recommendedName>
        <fullName evidence="19">Circadian input-output histidine kinase CikA</fullName>
        <ecNumber evidence="4">2.7.13.3</ecNumber>
    </recommendedName>
    <alternativeName>
        <fullName evidence="18">Sensory/regulatory protein RpfC</fullName>
    </alternativeName>
    <alternativeName>
        <fullName evidence="5">Stage 0 sporulation protein A homolog</fullName>
    </alternativeName>
</protein>
<keyword evidence="15" id="KW-0472">Membrane</keyword>
<dbReference type="EC" id="2.7.13.3" evidence="4"/>
<dbReference type="Pfam" id="PF00072">
    <property type="entry name" value="Response_reg"/>
    <property type="match status" value="1"/>
</dbReference>
<dbReference type="HOGENOM" id="CLU_000445_104_11_9"/>
<dbReference type="CDD" id="cd16922">
    <property type="entry name" value="HATPase_EvgS-ArcB-TorS-like"/>
    <property type="match status" value="1"/>
</dbReference>
<keyword evidence="9" id="KW-0812">Transmembrane</keyword>
<dbReference type="PANTHER" id="PTHR45339">
    <property type="entry name" value="HYBRID SIGNAL TRANSDUCTION HISTIDINE KINASE J"/>
    <property type="match status" value="1"/>
</dbReference>
<evidence type="ECO:0000256" key="7">
    <source>
        <dbReference type="ARBA" id="ARBA00022553"/>
    </source>
</evidence>
<dbReference type="SUPFAM" id="SSF47384">
    <property type="entry name" value="Homodimeric domain of signal transducing histidine kinase"/>
    <property type="match status" value="1"/>
</dbReference>
<dbReference type="FunFam" id="3.30.565.10:FF:000010">
    <property type="entry name" value="Sensor histidine kinase RcsC"/>
    <property type="match status" value="1"/>
</dbReference>
<dbReference type="Pfam" id="PF00512">
    <property type="entry name" value="HisKA"/>
    <property type="match status" value="1"/>
</dbReference>
<comment type="subunit">
    <text evidence="17">At low DSF concentrations, interacts with RpfF.</text>
</comment>
<dbReference type="InterPro" id="IPR001789">
    <property type="entry name" value="Sig_transdc_resp-reg_receiver"/>
</dbReference>
<keyword evidence="11" id="KW-0418">Kinase</keyword>
<dbReference type="SMART" id="SM00388">
    <property type="entry name" value="HisKA"/>
    <property type="match status" value="1"/>
</dbReference>
<dbReference type="PATRIC" id="fig|1235802.3.peg.2210"/>
<evidence type="ECO:0000256" key="1">
    <source>
        <dbReference type="ARBA" id="ARBA00000085"/>
    </source>
</evidence>
<dbReference type="Pfam" id="PF10114">
    <property type="entry name" value="PocR"/>
    <property type="match status" value="1"/>
</dbReference>
<dbReference type="CDD" id="cd17546">
    <property type="entry name" value="REC_hyHK_CKI1_RcsC-like"/>
    <property type="match status" value="1"/>
</dbReference>
<evidence type="ECO:0000259" key="21">
    <source>
        <dbReference type="PROSITE" id="PS50109"/>
    </source>
</evidence>
<comment type="function">
    <text evidence="16">May play the central regulatory role in sporulation. It may be an element of the effector pathway responsible for the activation of sporulation genes in response to nutritional stress. Spo0A may act in concert with spo0H (a sigma factor) to control the expression of some genes that are critical to the sporulation process.</text>
</comment>
<dbReference type="InterPro" id="IPR004358">
    <property type="entry name" value="Sig_transdc_His_kin-like_C"/>
</dbReference>
<dbReference type="SMART" id="SM00448">
    <property type="entry name" value="REC"/>
    <property type="match status" value="1"/>
</dbReference>
<dbReference type="STRING" id="1235802.C823_02079"/>
<evidence type="ECO:0000256" key="20">
    <source>
        <dbReference type="PROSITE-ProRule" id="PRU00169"/>
    </source>
</evidence>
<dbReference type="PANTHER" id="PTHR45339:SF1">
    <property type="entry name" value="HYBRID SIGNAL TRANSDUCTION HISTIDINE KINASE J"/>
    <property type="match status" value="1"/>
</dbReference>
<proteinExistence type="inferred from homology"/>
<dbReference type="EMBL" id="AQFT01000066">
    <property type="protein sequence ID" value="EMZ27938.1"/>
    <property type="molecule type" value="Genomic_DNA"/>
</dbReference>
<dbReference type="InterPro" id="IPR003661">
    <property type="entry name" value="HisK_dim/P_dom"/>
</dbReference>
<evidence type="ECO:0000256" key="2">
    <source>
        <dbReference type="ARBA" id="ARBA00004651"/>
    </source>
</evidence>
<dbReference type="InterPro" id="IPR011006">
    <property type="entry name" value="CheY-like_superfamily"/>
</dbReference>
<dbReference type="Proteomes" id="UP000012589">
    <property type="component" value="Unassembled WGS sequence"/>
</dbReference>
<dbReference type="OrthoDB" id="9804263at2"/>
<feature type="domain" description="Response regulatory" evidence="22">
    <location>
        <begin position="559"/>
        <end position="676"/>
    </location>
</feature>
<dbReference type="Pfam" id="PF01627">
    <property type="entry name" value="Hpt"/>
    <property type="match status" value="1"/>
</dbReference>
<dbReference type="Gene3D" id="3.40.50.2300">
    <property type="match status" value="1"/>
</dbReference>
<comment type="subcellular location">
    <subcellularLocation>
        <location evidence="2">Cell membrane</location>
        <topology evidence="2">Multi-pass membrane protein</topology>
    </subcellularLocation>
</comment>
<evidence type="ECO:0000259" key="22">
    <source>
        <dbReference type="PROSITE" id="PS50110"/>
    </source>
</evidence>
<accession>N2AN75</accession>
<evidence type="ECO:0000313" key="24">
    <source>
        <dbReference type="Proteomes" id="UP000012589"/>
    </source>
</evidence>
<comment type="caution">
    <text evidence="23">The sequence shown here is derived from an EMBL/GenBank/DDBJ whole genome shotgun (WGS) entry which is preliminary data.</text>
</comment>
<name>N2AN75_9FIRM</name>
<evidence type="ECO:0000256" key="3">
    <source>
        <dbReference type="ARBA" id="ARBA00006402"/>
    </source>
</evidence>